<accession>A0A7J7EIC2</accession>
<evidence type="ECO:0000313" key="2">
    <source>
        <dbReference type="EMBL" id="KAF5915166.1"/>
    </source>
</evidence>
<evidence type="ECO:0000313" key="3">
    <source>
        <dbReference type="Proteomes" id="UP000551758"/>
    </source>
</evidence>
<name>A0A7J7EIC2_DICBM</name>
<dbReference type="AlphaFoldDB" id="A0A7J7EIC2"/>
<gene>
    <name evidence="2" type="ORF">HPG69_011629</name>
</gene>
<proteinExistence type="predicted"/>
<dbReference type="EMBL" id="JACDTQ010002883">
    <property type="protein sequence ID" value="KAF5915166.1"/>
    <property type="molecule type" value="Genomic_DNA"/>
</dbReference>
<evidence type="ECO:0000256" key="1">
    <source>
        <dbReference type="SAM" id="MobiDB-lite"/>
    </source>
</evidence>
<protein>
    <submittedName>
        <fullName evidence="2">Uncharacterized protein</fullName>
    </submittedName>
</protein>
<feature type="compositionally biased region" description="Low complexity" evidence="1">
    <location>
        <begin position="92"/>
        <end position="104"/>
    </location>
</feature>
<feature type="compositionally biased region" description="Basic and acidic residues" evidence="1">
    <location>
        <begin position="112"/>
        <end position="124"/>
    </location>
</feature>
<dbReference type="Proteomes" id="UP000551758">
    <property type="component" value="Unassembled WGS sequence"/>
</dbReference>
<sequence length="142" mass="14972">MAPSLCKQVYRIYELSEYNGDPNGTVKGVDEGARELCNCGYNLSPAGGDETKHARQSGTQKSNASRRRAETDSSDVRLHRATPAAQPHRPMASFRASAGARRAGGLPGQPRDGARMRGGGECEGGRGGSSRCPWKPPSAAAT</sequence>
<reference evidence="2 3" key="1">
    <citation type="journal article" date="2020" name="Mol. Biol. Evol.">
        <title>Interspecific Gene Flow and the Evolution of Specialization in Black and White Rhinoceros.</title>
        <authorList>
            <person name="Moodley Y."/>
            <person name="Westbury M.V."/>
            <person name="Russo I.M."/>
            <person name="Gopalakrishnan S."/>
            <person name="Rakotoarivelo A."/>
            <person name="Olsen R.A."/>
            <person name="Prost S."/>
            <person name="Tunstall T."/>
            <person name="Ryder O.A."/>
            <person name="Dalen L."/>
            <person name="Bruford M.W."/>
        </authorList>
    </citation>
    <scope>NUCLEOTIDE SEQUENCE [LARGE SCALE GENOMIC DNA]</scope>
    <source>
        <strain evidence="2">SBR-YM</strain>
        <tissue evidence="2">Skin</tissue>
    </source>
</reference>
<organism evidence="2 3">
    <name type="scientific">Diceros bicornis minor</name>
    <name type="common">South-central black rhinoceros</name>
    <dbReference type="NCBI Taxonomy" id="77932"/>
    <lineage>
        <taxon>Eukaryota</taxon>
        <taxon>Metazoa</taxon>
        <taxon>Chordata</taxon>
        <taxon>Craniata</taxon>
        <taxon>Vertebrata</taxon>
        <taxon>Euteleostomi</taxon>
        <taxon>Mammalia</taxon>
        <taxon>Eutheria</taxon>
        <taxon>Laurasiatheria</taxon>
        <taxon>Perissodactyla</taxon>
        <taxon>Rhinocerotidae</taxon>
        <taxon>Diceros</taxon>
    </lineage>
</organism>
<feature type="region of interest" description="Disordered" evidence="1">
    <location>
        <begin position="44"/>
        <end position="142"/>
    </location>
</feature>
<feature type="compositionally biased region" description="Basic and acidic residues" evidence="1">
    <location>
        <begin position="67"/>
        <end position="78"/>
    </location>
</feature>
<keyword evidence="3" id="KW-1185">Reference proteome</keyword>
<comment type="caution">
    <text evidence="2">The sequence shown here is derived from an EMBL/GenBank/DDBJ whole genome shotgun (WGS) entry which is preliminary data.</text>
</comment>